<evidence type="ECO:0000256" key="4">
    <source>
        <dbReference type="ARBA" id="ARBA00025742"/>
    </source>
</evidence>
<dbReference type="PANTHER" id="PTHR42988:SF2">
    <property type="entry name" value="CYCLIC NUCLEOTIDE PHOSPHODIESTERASE CBUA0032-RELATED"/>
    <property type="match status" value="1"/>
</dbReference>
<evidence type="ECO:0000259" key="5">
    <source>
        <dbReference type="Pfam" id="PF00149"/>
    </source>
</evidence>
<organism evidence="6 7">
    <name type="scientific">Kiloniella spongiae</name>
    <dbReference type="NCBI Taxonomy" id="1489064"/>
    <lineage>
        <taxon>Bacteria</taxon>
        <taxon>Pseudomonadati</taxon>
        <taxon>Pseudomonadota</taxon>
        <taxon>Alphaproteobacteria</taxon>
        <taxon>Rhodospirillales</taxon>
        <taxon>Kiloniellaceae</taxon>
        <taxon>Kiloniella</taxon>
    </lineage>
</organism>
<gene>
    <name evidence="6" type="ORF">WH96_18820</name>
</gene>
<dbReference type="CDD" id="cd07402">
    <property type="entry name" value="MPP_GpdQ"/>
    <property type="match status" value="1"/>
</dbReference>
<sequence>MKFIHLSDTHLLPKSETIIGIDACDRLEVAVESISRDFSDAAFCIITGDLTDRGDPQSYREFIRILDRLPIPWYALMGNHDERHVAKEELPDLPWCSDGYLYYEFATEVGQFVVLDSLVDMDTSYLSKEQLDWLDGCLARARAAQKSVYLFVHHVSFDIGIPWLDEQYNMNNGDELGAILKKHNNVRHLFCGHVHRPIHGSWQGIPFSTVRSTCHQVALKLTGEKVIFTDEPPSYAVVLLRDNRVVIHDHNFLGEQIEFPDY</sequence>
<dbReference type="InterPro" id="IPR004843">
    <property type="entry name" value="Calcineurin-like_PHP"/>
</dbReference>
<reference evidence="6 7" key="1">
    <citation type="submission" date="2015-03" db="EMBL/GenBank/DDBJ databases">
        <title>Genome Sequence of Kiloniella spongiae MEBiC09566, isolated from a marine sponge.</title>
        <authorList>
            <person name="Shao Z."/>
            <person name="Wang L."/>
            <person name="Li X."/>
        </authorList>
    </citation>
    <scope>NUCLEOTIDE SEQUENCE [LARGE SCALE GENOMIC DNA]</scope>
    <source>
        <strain evidence="6 7">MEBiC09566</strain>
    </source>
</reference>
<keyword evidence="1" id="KW-0479">Metal-binding</keyword>
<keyword evidence="3" id="KW-0408">Iron</keyword>
<comment type="caution">
    <text evidence="6">The sequence shown here is derived from an EMBL/GenBank/DDBJ whole genome shotgun (WGS) entry which is preliminary data.</text>
</comment>
<dbReference type="EMBL" id="LAQL01000018">
    <property type="protein sequence ID" value="KLN59196.1"/>
    <property type="molecule type" value="Genomic_DNA"/>
</dbReference>
<keyword evidence="2" id="KW-0378">Hydrolase</keyword>
<dbReference type="GO" id="GO:0004112">
    <property type="term" value="F:cyclic-nucleotide phosphodiesterase activity"/>
    <property type="evidence" value="ECO:0007669"/>
    <property type="project" value="InterPro"/>
</dbReference>
<accession>A0A0H2MAJ0</accession>
<keyword evidence="7" id="KW-1185">Reference proteome</keyword>
<dbReference type="InterPro" id="IPR026575">
    <property type="entry name" value="GpdQ/CpdA-like"/>
</dbReference>
<dbReference type="SUPFAM" id="SSF56300">
    <property type="entry name" value="Metallo-dependent phosphatases"/>
    <property type="match status" value="1"/>
</dbReference>
<dbReference type="InterPro" id="IPR050884">
    <property type="entry name" value="CNP_phosphodiesterase-III"/>
</dbReference>
<dbReference type="Gene3D" id="3.60.21.10">
    <property type="match status" value="1"/>
</dbReference>
<evidence type="ECO:0000256" key="1">
    <source>
        <dbReference type="ARBA" id="ARBA00022723"/>
    </source>
</evidence>
<name>A0A0H2MAJ0_9PROT</name>
<dbReference type="Pfam" id="PF00149">
    <property type="entry name" value="Metallophos"/>
    <property type="match status" value="1"/>
</dbReference>
<evidence type="ECO:0000313" key="6">
    <source>
        <dbReference type="EMBL" id="KLN59196.1"/>
    </source>
</evidence>
<dbReference type="InterPro" id="IPR029052">
    <property type="entry name" value="Metallo-depent_PP-like"/>
</dbReference>
<evidence type="ECO:0000256" key="3">
    <source>
        <dbReference type="ARBA" id="ARBA00023004"/>
    </source>
</evidence>
<evidence type="ECO:0000313" key="7">
    <source>
        <dbReference type="Proteomes" id="UP000035444"/>
    </source>
</evidence>
<feature type="domain" description="Calcineurin-like phosphoesterase" evidence="5">
    <location>
        <begin position="1"/>
        <end position="197"/>
    </location>
</feature>
<dbReference type="Proteomes" id="UP000035444">
    <property type="component" value="Unassembled WGS sequence"/>
</dbReference>
<dbReference type="STRING" id="1489064.WH96_18820"/>
<dbReference type="PANTHER" id="PTHR42988">
    <property type="entry name" value="PHOSPHOHYDROLASE"/>
    <property type="match status" value="1"/>
</dbReference>
<dbReference type="OrthoDB" id="651281at2"/>
<evidence type="ECO:0000256" key="2">
    <source>
        <dbReference type="ARBA" id="ARBA00022801"/>
    </source>
</evidence>
<proteinExistence type="inferred from homology"/>
<protein>
    <recommendedName>
        <fullName evidence="5">Calcineurin-like phosphoesterase domain-containing protein</fullName>
    </recommendedName>
</protein>
<dbReference type="AlphaFoldDB" id="A0A0H2MAJ0"/>
<dbReference type="GO" id="GO:0046872">
    <property type="term" value="F:metal ion binding"/>
    <property type="evidence" value="ECO:0007669"/>
    <property type="project" value="UniProtKB-KW"/>
</dbReference>
<comment type="similarity">
    <text evidence="4">Belongs to the cyclic nucleotide phosphodiesterase class-III family.</text>
</comment>
<dbReference type="RefSeq" id="WP_047765778.1">
    <property type="nucleotide sequence ID" value="NZ_LAQL01000018.1"/>
</dbReference>